<accession>A0A0E9RTQ7</accession>
<name>A0A0E9RTQ7_ANGAN</name>
<sequence>MTLFEAVCADFPIVGSSFHSDLVTFS</sequence>
<evidence type="ECO:0000313" key="1">
    <source>
        <dbReference type="EMBL" id="JAH31683.1"/>
    </source>
</evidence>
<dbReference type="AlphaFoldDB" id="A0A0E9RTQ7"/>
<reference evidence="1" key="1">
    <citation type="submission" date="2014-11" db="EMBL/GenBank/DDBJ databases">
        <authorList>
            <person name="Amaro Gonzalez C."/>
        </authorList>
    </citation>
    <scope>NUCLEOTIDE SEQUENCE</scope>
</reference>
<protein>
    <submittedName>
        <fullName evidence="1">Uncharacterized protein</fullName>
    </submittedName>
</protein>
<proteinExistence type="predicted"/>
<organism evidence="1">
    <name type="scientific">Anguilla anguilla</name>
    <name type="common">European freshwater eel</name>
    <name type="synonym">Muraena anguilla</name>
    <dbReference type="NCBI Taxonomy" id="7936"/>
    <lineage>
        <taxon>Eukaryota</taxon>
        <taxon>Metazoa</taxon>
        <taxon>Chordata</taxon>
        <taxon>Craniata</taxon>
        <taxon>Vertebrata</taxon>
        <taxon>Euteleostomi</taxon>
        <taxon>Actinopterygii</taxon>
        <taxon>Neopterygii</taxon>
        <taxon>Teleostei</taxon>
        <taxon>Anguilliformes</taxon>
        <taxon>Anguillidae</taxon>
        <taxon>Anguilla</taxon>
    </lineage>
</organism>
<reference evidence="1" key="2">
    <citation type="journal article" date="2015" name="Fish Shellfish Immunol.">
        <title>Early steps in the European eel (Anguilla anguilla)-Vibrio vulnificus interaction in the gills: Role of the RtxA13 toxin.</title>
        <authorList>
            <person name="Callol A."/>
            <person name="Pajuelo D."/>
            <person name="Ebbesson L."/>
            <person name="Teles M."/>
            <person name="MacKenzie S."/>
            <person name="Amaro C."/>
        </authorList>
    </citation>
    <scope>NUCLEOTIDE SEQUENCE</scope>
</reference>
<dbReference type="EMBL" id="GBXM01076894">
    <property type="protein sequence ID" value="JAH31683.1"/>
    <property type="molecule type" value="Transcribed_RNA"/>
</dbReference>